<protein>
    <submittedName>
        <fullName evidence="2">Class I SAM-dependent methyltransferase</fullName>
    </submittedName>
</protein>
<comment type="caution">
    <text evidence="2">The sequence shown here is derived from an EMBL/GenBank/DDBJ whole genome shotgun (WGS) entry which is preliminary data.</text>
</comment>
<dbReference type="PANTHER" id="PTHR43591">
    <property type="entry name" value="METHYLTRANSFERASE"/>
    <property type="match status" value="1"/>
</dbReference>
<dbReference type="InterPro" id="IPR013216">
    <property type="entry name" value="Methyltransf_11"/>
</dbReference>
<dbReference type="RefSeq" id="WP_191163964.1">
    <property type="nucleotide sequence ID" value="NZ_JACWMX010000005.1"/>
</dbReference>
<dbReference type="Gene3D" id="3.40.50.150">
    <property type="entry name" value="Vaccinia Virus protein VP39"/>
    <property type="match status" value="1"/>
</dbReference>
<dbReference type="SUPFAM" id="SSF53335">
    <property type="entry name" value="S-adenosyl-L-methionine-dependent methyltransferases"/>
    <property type="match status" value="1"/>
</dbReference>
<dbReference type="CDD" id="cd02440">
    <property type="entry name" value="AdoMet_MTases"/>
    <property type="match status" value="1"/>
</dbReference>
<keyword evidence="3" id="KW-1185">Reference proteome</keyword>
<dbReference type="GO" id="GO:0008757">
    <property type="term" value="F:S-adenosylmethionine-dependent methyltransferase activity"/>
    <property type="evidence" value="ECO:0007669"/>
    <property type="project" value="InterPro"/>
</dbReference>
<gene>
    <name evidence="2" type="ORF">IDJ76_14030</name>
</gene>
<name>A0A926S3G7_9SPHI</name>
<keyword evidence="2" id="KW-0489">Methyltransferase</keyword>
<proteinExistence type="predicted"/>
<dbReference type="EMBL" id="JACWMX010000005">
    <property type="protein sequence ID" value="MBD1394224.1"/>
    <property type="molecule type" value="Genomic_DNA"/>
</dbReference>
<dbReference type="Proteomes" id="UP000619078">
    <property type="component" value="Unassembled WGS sequence"/>
</dbReference>
<reference evidence="2" key="1">
    <citation type="submission" date="2020-09" db="EMBL/GenBank/DDBJ databases">
        <title>Novel species of Mucilaginibacter isolated from a glacier on the Tibetan Plateau.</title>
        <authorList>
            <person name="Liu Q."/>
            <person name="Xin Y.-H."/>
        </authorList>
    </citation>
    <scope>NUCLEOTIDE SEQUENCE</scope>
    <source>
        <strain evidence="2">ZB1P21</strain>
    </source>
</reference>
<evidence type="ECO:0000259" key="1">
    <source>
        <dbReference type="Pfam" id="PF08241"/>
    </source>
</evidence>
<feature type="domain" description="Methyltransferase type 11" evidence="1">
    <location>
        <begin position="46"/>
        <end position="136"/>
    </location>
</feature>
<dbReference type="Pfam" id="PF08241">
    <property type="entry name" value="Methyltransf_11"/>
    <property type="match status" value="1"/>
</dbReference>
<evidence type="ECO:0000313" key="2">
    <source>
        <dbReference type="EMBL" id="MBD1394224.1"/>
    </source>
</evidence>
<accession>A0A926S3G7</accession>
<keyword evidence="2" id="KW-0808">Transferase</keyword>
<dbReference type="AlphaFoldDB" id="A0A926S3G7"/>
<dbReference type="GO" id="GO:0032259">
    <property type="term" value="P:methylation"/>
    <property type="evidence" value="ECO:0007669"/>
    <property type="project" value="UniProtKB-KW"/>
</dbReference>
<sequence length="259" mass="27757">MGSQIIQGQFWGRRAKDWATIQEQTGNAGYEYALQHLQLSGATKLLDVGCGSGLFSSMAIAAGADVTGIDASEPLIEQAKERAPSATFLSGEMEDLPFADNAFDVVCGFNSFQYAADSSNAFLQARRVLKESGKLVTMIWGNKEDCEAASYLKAVGSLLPPSPPGAGGPFALSENRLLERIMEDAGFKIIRQDDVDAVWDYLDADTAIKGLISAGPVAKAIEHAGFDAVIDAITHAIQPYVQANGHVVYHNKFRVVIAE</sequence>
<evidence type="ECO:0000313" key="3">
    <source>
        <dbReference type="Proteomes" id="UP000619078"/>
    </source>
</evidence>
<organism evidence="2 3">
    <name type="scientific">Mucilaginibacter glaciei</name>
    <dbReference type="NCBI Taxonomy" id="2772109"/>
    <lineage>
        <taxon>Bacteria</taxon>
        <taxon>Pseudomonadati</taxon>
        <taxon>Bacteroidota</taxon>
        <taxon>Sphingobacteriia</taxon>
        <taxon>Sphingobacteriales</taxon>
        <taxon>Sphingobacteriaceae</taxon>
        <taxon>Mucilaginibacter</taxon>
    </lineage>
</organism>
<dbReference type="InterPro" id="IPR029063">
    <property type="entry name" value="SAM-dependent_MTases_sf"/>
</dbReference>